<dbReference type="GO" id="GO:0031411">
    <property type="term" value="C:gas vesicle"/>
    <property type="evidence" value="ECO:0007669"/>
    <property type="project" value="UniProtKB-SubCell"/>
</dbReference>
<evidence type="ECO:0000256" key="2">
    <source>
        <dbReference type="ARBA" id="ARBA00035108"/>
    </source>
</evidence>
<dbReference type="InterPro" id="IPR009430">
    <property type="entry name" value="GvpL/GvpF"/>
</dbReference>
<dbReference type="Pfam" id="PF06386">
    <property type="entry name" value="GvpL_GvpF"/>
    <property type="match status" value="1"/>
</dbReference>
<dbReference type="GO" id="GO:0031412">
    <property type="term" value="P:gas vesicle organization"/>
    <property type="evidence" value="ECO:0007669"/>
    <property type="project" value="InterPro"/>
</dbReference>
<dbReference type="KEGG" id="slf:JEQ17_10395"/>
<dbReference type="PANTHER" id="PTHR36852">
    <property type="entry name" value="PROTEIN GVPL 2"/>
    <property type="match status" value="1"/>
</dbReference>
<organism evidence="4 5">
    <name type="scientific">Streptomyces liliifuscus</name>
    <dbReference type="NCBI Taxonomy" id="2797636"/>
    <lineage>
        <taxon>Bacteria</taxon>
        <taxon>Bacillati</taxon>
        <taxon>Actinomycetota</taxon>
        <taxon>Actinomycetes</taxon>
        <taxon>Kitasatosporales</taxon>
        <taxon>Streptomycetaceae</taxon>
        <taxon>Streptomyces</taxon>
    </lineage>
</organism>
<reference evidence="4 5" key="1">
    <citation type="submission" date="2020-12" db="EMBL/GenBank/DDBJ databases">
        <title>A novel species.</title>
        <authorList>
            <person name="Li K."/>
        </authorList>
    </citation>
    <scope>NUCLEOTIDE SEQUENCE [LARGE SCALE GENOMIC DNA]</scope>
    <source>
        <strain evidence="4 5">ZYC-3</strain>
    </source>
</reference>
<dbReference type="RefSeq" id="WP_200394971.1">
    <property type="nucleotide sequence ID" value="NZ_CP066831.1"/>
</dbReference>
<proteinExistence type="inferred from homology"/>
<dbReference type="AlphaFoldDB" id="A0A7T7I2Q3"/>
<keyword evidence="1" id="KW-0304">Gas vesicle</keyword>
<protein>
    <submittedName>
        <fullName evidence="4">GvpL/GvpF family gas vesicle protein</fullName>
    </submittedName>
</protein>
<comment type="similarity">
    <text evidence="3">Belongs to the gas vesicle GvpF/GvpL family.</text>
</comment>
<gene>
    <name evidence="4" type="ORF">JEQ17_10395</name>
</gene>
<evidence type="ECO:0000313" key="5">
    <source>
        <dbReference type="Proteomes" id="UP000595636"/>
    </source>
</evidence>
<dbReference type="Proteomes" id="UP000595636">
    <property type="component" value="Chromosome"/>
</dbReference>
<evidence type="ECO:0000256" key="3">
    <source>
        <dbReference type="ARBA" id="ARBA00035643"/>
    </source>
</evidence>
<sequence length="237" mass="25182">MPLYLYAVTDADHPLPVDGATGIGASPAPLRAVRAARVAAVVSEAPAQLRAKRRDLIAHQRVLLMLGAAGAVLPLRFGTLAPDDGAVRRALADQESLFTDRLREVEDRVEFNVKALQDEDTALRDVLRDSAEARRLSALTRDGTGTHDDQVALGTVVAAGVEALQARHAEDIARRLEPLAHRIAAGDPTGEVFLNVSLLIERGQADAFAASVGQVAESLGHGLELRVTGPLPPYSFV</sequence>
<dbReference type="EMBL" id="CP066831">
    <property type="protein sequence ID" value="QQM39836.1"/>
    <property type="molecule type" value="Genomic_DNA"/>
</dbReference>
<keyword evidence="5" id="KW-1185">Reference proteome</keyword>
<dbReference type="PANTHER" id="PTHR36852:SF1">
    <property type="entry name" value="PROTEIN GVPL 2"/>
    <property type="match status" value="1"/>
</dbReference>
<evidence type="ECO:0000313" key="4">
    <source>
        <dbReference type="EMBL" id="QQM39836.1"/>
    </source>
</evidence>
<name>A0A7T7I2Q3_9ACTN</name>
<accession>A0A7T7I2Q3</accession>
<comment type="subcellular location">
    <subcellularLocation>
        <location evidence="2">Gas vesicle</location>
    </subcellularLocation>
</comment>
<evidence type="ECO:0000256" key="1">
    <source>
        <dbReference type="ARBA" id="ARBA00022987"/>
    </source>
</evidence>